<keyword evidence="4" id="KW-1185">Reference proteome</keyword>
<dbReference type="Pfam" id="PF00326">
    <property type="entry name" value="Peptidase_S9"/>
    <property type="match status" value="1"/>
</dbReference>
<dbReference type="RefSeq" id="WP_217998530.1">
    <property type="nucleotide sequence ID" value="NZ_BSRZ01000005.1"/>
</dbReference>
<dbReference type="AlphaFoldDB" id="A0A9W6PWS1"/>
<dbReference type="Gene3D" id="3.40.50.1820">
    <property type="entry name" value="alpha/beta hydrolase"/>
    <property type="match status" value="1"/>
</dbReference>
<dbReference type="Proteomes" id="UP001165124">
    <property type="component" value="Unassembled WGS sequence"/>
</dbReference>
<accession>A0A9W6PWS1</accession>
<comment type="caution">
    <text evidence="3">The sequence shown here is derived from an EMBL/GenBank/DDBJ whole genome shotgun (WGS) entry which is preliminary data.</text>
</comment>
<gene>
    <name evidence="3" type="ORF">Arub01_27230</name>
</gene>
<evidence type="ECO:0000259" key="2">
    <source>
        <dbReference type="Pfam" id="PF00326"/>
    </source>
</evidence>
<feature type="region of interest" description="Disordered" evidence="1">
    <location>
        <begin position="287"/>
        <end position="356"/>
    </location>
</feature>
<evidence type="ECO:0000313" key="3">
    <source>
        <dbReference type="EMBL" id="GLW64479.1"/>
    </source>
</evidence>
<name>A0A9W6PWS1_9ACTN</name>
<reference evidence="3" key="1">
    <citation type="submission" date="2023-02" db="EMBL/GenBank/DDBJ databases">
        <title>Actinomadura rubrobrunea NBRC 14622.</title>
        <authorList>
            <person name="Ichikawa N."/>
            <person name="Sato H."/>
            <person name="Tonouchi N."/>
        </authorList>
    </citation>
    <scope>NUCLEOTIDE SEQUENCE</scope>
    <source>
        <strain evidence="3">NBRC 14622</strain>
    </source>
</reference>
<organism evidence="3 4">
    <name type="scientific">Actinomadura rubrobrunea</name>
    <dbReference type="NCBI Taxonomy" id="115335"/>
    <lineage>
        <taxon>Bacteria</taxon>
        <taxon>Bacillati</taxon>
        <taxon>Actinomycetota</taxon>
        <taxon>Actinomycetes</taxon>
        <taxon>Streptosporangiales</taxon>
        <taxon>Thermomonosporaceae</taxon>
        <taxon>Actinomadura</taxon>
    </lineage>
</organism>
<evidence type="ECO:0000313" key="4">
    <source>
        <dbReference type="Proteomes" id="UP001165124"/>
    </source>
</evidence>
<proteinExistence type="predicted"/>
<protein>
    <recommendedName>
        <fullName evidence="2">Peptidase S9 prolyl oligopeptidase catalytic domain-containing protein</fullName>
    </recommendedName>
</protein>
<dbReference type="InterPro" id="IPR001375">
    <property type="entry name" value="Peptidase_S9_cat"/>
</dbReference>
<evidence type="ECO:0000256" key="1">
    <source>
        <dbReference type="SAM" id="MobiDB-lite"/>
    </source>
</evidence>
<sequence length="356" mass="36260">MSGDRPNRPDVGRPISGTADGIAYLALPPTAVDARPAGPTRLIVAWPGFDPPRTAPALAAALPLTGVPTWRVYLELPAVDGRPPSGLDSGALLTSEGVEAYGAAVEQAVERLPAVLADLRRDLGLGDGPIGVAGFSAGGAAALLTVARGVVPVTAAALVAPVIAPANAARSLEKRSARERDWNERAGALAERLDLGARAGEIAGRDTALLLVAGTKDRLVPPTEITALRDLLRRRGATAVESAAFPMGHALAAEPGTEARPPITEAVRVDGALTDWFRDRLAEVSPDLGSGRIASDGDAVDAQAPPSPTLPDVAAASQTPADSGAPADDRPAQGQAPVRFDGPRVEAASGSTRRPG</sequence>
<dbReference type="SUPFAM" id="SSF53474">
    <property type="entry name" value="alpha/beta-Hydrolases"/>
    <property type="match status" value="1"/>
</dbReference>
<dbReference type="InterPro" id="IPR029058">
    <property type="entry name" value="AB_hydrolase_fold"/>
</dbReference>
<dbReference type="EMBL" id="BSRZ01000005">
    <property type="protein sequence ID" value="GLW64479.1"/>
    <property type="molecule type" value="Genomic_DNA"/>
</dbReference>
<feature type="domain" description="Peptidase S9 prolyl oligopeptidase catalytic" evidence="2">
    <location>
        <begin position="130"/>
        <end position="246"/>
    </location>
</feature>